<dbReference type="GO" id="GO:0016787">
    <property type="term" value="F:hydrolase activity"/>
    <property type="evidence" value="ECO:0007669"/>
    <property type="project" value="InterPro"/>
</dbReference>
<dbReference type="CDD" id="cd07379">
    <property type="entry name" value="MPP_239FB"/>
    <property type="match status" value="1"/>
</dbReference>
<organism evidence="2 3">
    <name type="scientific">Chondromyces apiculatus DSM 436</name>
    <dbReference type="NCBI Taxonomy" id="1192034"/>
    <lineage>
        <taxon>Bacteria</taxon>
        <taxon>Pseudomonadati</taxon>
        <taxon>Myxococcota</taxon>
        <taxon>Polyangia</taxon>
        <taxon>Polyangiales</taxon>
        <taxon>Polyangiaceae</taxon>
        <taxon>Chondromyces</taxon>
    </lineage>
</organism>
<dbReference type="SUPFAM" id="SSF56300">
    <property type="entry name" value="Metallo-dependent phosphatases"/>
    <property type="match status" value="1"/>
</dbReference>
<sequence>MLTLVAMADTHGYHAGYAVPPGDILIHAGDFCRRGSPDEVQSFCDFLAAQPHRHKIVVAGNHDRWFEDAPLAARALLPPGVIYLEDEAVTIEGIRFYGSPWQPEFHSWAFNLPRGPAIAEKWARIPEDTQVLITHGPPYGYGDQNDDSERVGCEDLLRRVRIVRPRLHIFGHIHEDPGQWREGATTFVNVTTNQCAIPCAVLRWPLELPGPR</sequence>
<dbReference type="eggNOG" id="COG2129">
    <property type="taxonomic scope" value="Bacteria"/>
</dbReference>
<reference evidence="2 3" key="1">
    <citation type="submission" date="2013-05" db="EMBL/GenBank/DDBJ databases">
        <title>Genome assembly of Chondromyces apiculatus DSM 436.</title>
        <authorList>
            <person name="Sharma G."/>
            <person name="Khatri I."/>
            <person name="Kaur C."/>
            <person name="Mayilraj S."/>
            <person name="Subramanian S."/>
        </authorList>
    </citation>
    <scope>NUCLEOTIDE SEQUENCE [LARGE SCALE GENOMIC DNA]</scope>
    <source>
        <strain evidence="2 3">DSM 436</strain>
    </source>
</reference>
<gene>
    <name evidence="2" type="ORF">CAP_7723</name>
</gene>
<dbReference type="PANTHER" id="PTHR12905:SF0">
    <property type="entry name" value="CALCINEURIN-LIKE PHOSPHOESTERASE DOMAIN-CONTAINING PROTEIN"/>
    <property type="match status" value="1"/>
</dbReference>
<evidence type="ECO:0000259" key="1">
    <source>
        <dbReference type="Pfam" id="PF00149"/>
    </source>
</evidence>
<dbReference type="Pfam" id="PF00149">
    <property type="entry name" value="Metallophos"/>
    <property type="match status" value="1"/>
</dbReference>
<dbReference type="InterPro" id="IPR029052">
    <property type="entry name" value="Metallo-depent_PP-like"/>
</dbReference>
<proteinExistence type="predicted"/>
<keyword evidence="3" id="KW-1185">Reference proteome</keyword>
<dbReference type="PANTHER" id="PTHR12905">
    <property type="entry name" value="METALLOPHOSPHOESTERASE"/>
    <property type="match status" value="1"/>
</dbReference>
<name>A0A017SYI7_9BACT</name>
<evidence type="ECO:0000313" key="3">
    <source>
        <dbReference type="Proteomes" id="UP000019678"/>
    </source>
</evidence>
<accession>A0A017SYI7</accession>
<comment type="caution">
    <text evidence="2">The sequence shown here is derived from an EMBL/GenBank/DDBJ whole genome shotgun (WGS) entry which is preliminary data.</text>
</comment>
<feature type="domain" description="Calcineurin-like phosphoesterase" evidence="1">
    <location>
        <begin position="21"/>
        <end position="175"/>
    </location>
</feature>
<dbReference type="AlphaFoldDB" id="A0A017SYI7"/>
<protein>
    <recommendedName>
        <fullName evidence="1">Calcineurin-like phosphoesterase domain-containing protein</fullName>
    </recommendedName>
</protein>
<dbReference type="RefSeq" id="WP_044248589.1">
    <property type="nucleotide sequence ID" value="NZ_ASRX01000070.1"/>
</dbReference>
<dbReference type="InterPro" id="IPR051693">
    <property type="entry name" value="UPF0046_metallophosphoest"/>
</dbReference>
<dbReference type="Proteomes" id="UP000019678">
    <property type="component" value="Unassembled WGS sequence"/>
</dbReference>
<evidence type="ECO:0000313" key="2">
    <source>
        <dbReference type="EMBL" id="EYF01842.1"/>
    </source>
</evidence>
<dbReference type="STRING" id="1192034.CAP_7723"/>
<dbReference type="InterPro" id="IPR004843">
    <property type="entry name" value="Calcineurin-like_PHP"/>
</dbReference>
<dbReference type="EMBL" id="ASRX01000070">
    <property type="protein sequence ID" value="EYF01842.1"/>
    <property type="molecule type" value="Genomic_DNA"/>
</dbReference>
<dbReference type="Gene3D" id="3.60.21.10">
    <property type="match status" value="1"/>
</dbReference>
<dbReference type="OrthoDB" id="332939at2"/>